<dbReference type="PANTHER" id="PTHR30518:SF2">
    <property type="entry name" value="ENDOLYTIC MUREIN TRANSGLYCOSYLASE"/>
    <property type="match status" value="1"/>
</dbReference>
<reference evidence="2 3" key="1">
    <citation type="submission" date="2019-03" db="EMBL/GenBank/DDBJ databases">
        <title>Porphyromonas levii Isolated from the Uterus of Dairy Cows.</title>
        <authorList>
            <person name="Francis A.M."/>
        </authorList>
    </citation>
    <scope>NUCLEOTIDE SEQUENCE [LARGE SCALE GENOMIC DNA]</scope>
    <source>
        <strain evidence="2 3">AF5678</strain>
    </source>
</reference>
<evidence type="ECO:0000313" key="3">
    <source>
        <dbReference type="Proteomes" id="UP000297225"/>
    </source>
</evidence>
<dbReference type="STRING" id="1122973.GCA_000379925_00316"/>
<dbReference type="Pfam" id="PF02618">
    <property type="entry name" value="YceG"/>
    <property type="match status" value="1"/>
</dbReference>
<dbReference type="GO" id="GO:0005886">
    <property type="term" value="C:plasma membrane"/>
    <property type="evidence" value="ECO:0007669"/>
    <property type="project" value="UniProtKB-SubCell"/>
</dbReference>
<dbReference type="EMBL" id="SPNC01000008">
    <property type="protein sequence ID" value="TFH97039.1"/>
    <property type="molecule type" value="Genomic_DNA"/>
</dbReference>
<gene>
    <name evidence="1 2" type="primary">mltG</name>
    <name evidence="2" type="ORF">E4P47_01135</name>
</gene>
<comment type="catalytic activity">
    <reaction evidence="1">
        <text>a peptidoglycan chain = a peptidoglycan chain with N-acetyl-1,6-anhydromuramyl-[peptide] at the reducing end + a peptidoglycan chain with N-acetylglucosamine at the non-reducing end.</text>
        <dbReference type="EC" id="4.2.2.29"/>
    </reaction>
</comment>
<dbReference type="InterPro" id="IPR003770">
    <property type="entry name" value="MLTG-like"/>
</dbReference>
<dbReference type="OrthoDB" id="9814591at2"/>
<dbReference type="GeneID" id="66797682"/>
<name>A0A4Y8WRZ6_9PORP</name>
<dbReference type="Proteomes" id="UP000297225">
    <property type="component" value="Unassembled WGS sequence"/>
</dbReference>
<keyword evidence="1" id="KW-0961">Cell wall biogenesis/degradation</keyword>
<keyword evidence="1" id="KW-0472">Membrane</keyword>
<keyword evidence="3" id="KW-1185">Reference proteome</keyword>
<dbReference type="EC" id="4.2.2.29" evidence="1"/>
<keyword evidence="1" id="KW-1133">Transmembrane helix</keyword>
<feature type="site" description="Important for catalytic activity" evidence="1">
    <location>
        <position position="221"/>
    </location>
</feature>
<comment type="subcellular location">
    <subcellularLocation>
        <location evidence="1">Cell membrane</location>
        <topology evidence="1">Single-pass membrane protein</topology>
    </subcellularLocation>
</comment>
<protein>
    <recommendedName>
        <fullName evidence="1">Endolytic murein transglycosylase</fullName>
        <ecNumber evidence="1">4.2.2.29</ecNumber>
    </recommendedName>
    <alternativeName>
        <fullName evidence="1">Peptidoglycan lytic transglycosylase</fullName>
    </alternativeName>
    <alternativeName>
        <fullName evidence="1">Peptidoglycan polymerization terminase</fullName>
    </alternativeName>
</protein>
<dbReference type="PANTHER" id="PTHR30518">
    <property type="entry name" value="ENDOLYTIC MUREIN TRANSGLYCOSYLASE"/>
    <property type="match status" value="1"/>
</dbReference>
<organism evidence="2 3">
    <name type="scientific">Porphyromonas levii</name>
    <dbReference type="NCBI Taxonomy" id="28114"/>
    <lineage>
        <taxon>Bacteria</taxon>
        <taxon>Pseudomonadati</taxon>
        <taxon>Bacteroidota</taxon>
        <taxon>Bacteroidia</taxon>
        <taxon>Bacteroidales</taxon>
        <taxon>Porphyromonadaceae</taxon>
        <taxon>Porphyromonas</taxon>
    </lineage>
</organism>
<comment type="caution">
    <text evidence="2">The sequence shown here is derived from an EMBL/GenBank/DDBJ whole genome shotgun (WGS) entry which is preliminary data.</text>
</comment>
<keyword evidence="1" id="KW-0812">Transmembrane</keyword>
<dbReference type="GO" id="GO:0071555">
    <property type="term" value="P:cell wall organization"/>
    <property type="evidence" value="ECO:0007669"/>
    <property type="project" value="UniProtKB-KW"/>
</dbReference>
<comment type="function">
    <text evidence="1">Functions as a peptidoglycan terminase that cleaves nascent peptidoglycan strands endolytically to terminate their elongation.</text>
</comment>
<dbReference type="HAMAP" id="MF_02065">
    <property type="entry name" value="MltG"/>
    <property type="match status" value="1"/>
</dbReference>
<evidence type="ECO:0000256" key="1">
    <source>
        <dbReference type="HAMAP-Rule" id="MF_02065"/>
    </source>
</evidence>
<feature type="transmembrane region" description="Helical" evidence="1">
    <location>
        <begin position="7"/>
        <end position="28"/>
    </location>
</feature>
<dbReference type="NCBIfam" id="TIGR00247">
    <property type="entry name" value="endolytic transglycosylase MltG"/>
    <property type="match status" value="1"/>
</dbReference>
<dbReference type="RefSeq" id="WP_026215533.1">
    <property type="nucleotide sequence ID" value="NZ_CP197400.1"/>
</dbReference>
<sequence length="345" mass="39481">MKKGIKITLWTMVALLLVSGAAIFYLGYRFAYKSGFNIGGELPARLYVYPGMDWGMVCDSISERTEAPLLWDLKWQLKHRAKGQPIVGAYTIEPNMTVRALYNRLVYGMQTPINFYFNSSRLPEQIYARMDKLLLADSLSIARAMNDSALVHSLGIPDTTLVYYLHPNTYEIYWDITPEKLVKRMAEESKAFWSSDRRSKAEAIGLTPYEVINLAAIVQEESSKVDEYPMIAGLYLNRLRMGMRLQADPTVKFALKDFGLRRIRQEHLRVDSPYNTYQVVGLPKGPIRIPSAEAIDGVLNAEEHHYIYMCAKADFSGYHAFAETYSEHMKNARAYAEELNNRKIN</sequence>
<dbReference type="AlphaFoldDB" id="A0A4Y8WRZ6"/>
<evidence type="ECO:0000313" key="2">
    <source>
        <dbReference type="EMBL" id="TFH97039.1"/>
    </source>
</evidence>
<proteinExistence type="inferred from homology"/>
<dbReference type="GO" id="GO:0009252">
    <property type="term" value="P:peptidoglycan biosynthetic process"/>
    <property type="evidence" value="ECO:0007669"/>
    <property type="project" value="UniProtKB-UniRule"/>
</dbReference>
<keyword evidence="1" id="KW-1003">Cell membrane</keyword>
<accession>A0A4Y8WRZ6</accession>
<keyword evidence="1" id="KW-0456">Lyase</keyword>
<dbReference type="Gene3D" id="3.30.160.60">
    <property type="entry name" value="Classic Zinc Finger"/>
    <property type="match status" value="1"/>
</dbReference>
<dbReference type="CDD" id="cd08010">
    <property type="entry name" value="MltG_like"/>
    <property type="match status" value="1"/>
</dbReference>
<comment type="similarity">
    <text evidence="1">Belongs to the transglycosylase MltG family.</text>
</comment>
<dbReference type="GO" id="GO:0008932">
    <property type="term" value="F:lytic endotransglycosylase activity"/>
    <property type="evidence" value="ECO:0007669"/>
    <property type="project" value="UniProtKB-UniRule"/>
</dbReference>